<dbReference type="PANTHER" id="PTHR42891">
    <property type="entry name" value="D-GLYCERO-BETA-D-MANNO-HEPTOSE-1,7-BISPHOSPHATE 7-PHOSPHATASE"/>
    <property type="match status" value="1"/>
</dbReference>
<dbReference type="NCBIfam" id="TIGR01656">
    <property type="entry name" value="Histidinol-ppas"/>
    <property type="match status" value="1"/>
</dbReference>
<organism evidence="11 12">
    <name type="scientific">Candidatus Liptonbacteria bacterium GWB1_49_6</name>
    <dbReference type="NCBI Taxonomy" id="1798644"/>
    <lineage>
        <taxon>Bacteria</taxon>
        <taxon>Candidatus Liptoniibacteriota</taxon>
    </lineage>
</organism>
<feature type="binding site" evidence="10">
    <location>
        <position position="11"/>
    </location>
    <ligand>
        <name>Mg(2+)</name>
        <dbReference type="ChEBI" id="CHEBI:18420"/>
    </ligand>
</feature>
<keyword evidence="5 7" id="KW-0119">Carbohydrate metabolism</keyword>
<evidence type="ECO:0000256" key="2">
    <source>
        <dbReference type="ARBA" id="ARBA00022490"/>
    </source>
</evidence>
<dbReference type="GO" id="GO:0005975">
    <property type="term" value="P:carbohydrate metabolic process"/>
    <property type="evidence" value="ECO:0007669"/>
    <property type="project" value="InterPro"/>
</dbReference>
<evidence type="ECO:0000256" key="10">
    <source>
        <dbReference type="PIRSR" id="PIRSR004682-4"/>
    </source>
</evidence>
<name>A0A1G2C4E7_9BACT</name>
<keyword evidence="2 7" id="KW-0963">Cytoplasm</keyword>
<dbReference type="InterPro" id="IPR036412">
    <property type="entry name" value="HAD-like_sf"/>
</dbReference>
<comment type="cofactor">
    <cofactor evidence="10">
        <name>Zn(2+)</name>
        <dbReference type="ChEBI" id="CHEBI:29105"/>
    </cofactor>
</comment>
<feature type="binding site" evidence="10">
    <location>
        <position position="90"/>
    </location>
    <ligand>
        <name>Zn(2+)</name>
        <dbReference type="ChEBI" id="CHEBI:29105"/>
    </ligand>
</feature>
<dbReference type="GO" id="GO:0005737">
    <property type="term" value="C:cytoplasm"/>
    <property type="evidence" value="ECO:0007669"/>
    <property type="project" value="UniProtKB-SubCell"/>
</dbReference>
<keyword evidence="10" id="KW-0862">Zinc</keyword>
<dbReference type="InterPro" id="IPR023214">
    <property type="entry name" value="HAD_sf"/>
</dbReference>
<dbReference type="EC" id="3.1.3.-" evidence="7"/>
<feature type="site" description="Stabilizes the phosphoryl group" evidence="9">
    <location>
        <position position="102"/>
    </location>
</feature>
<comment type="cofactor">
    <cofactor evidence="10">
        <name>Mg(2+)</name>
        <dbReference type="ChEBI" id="CHEBI:18420"/>
    </cofactor>
</comment>
<evidence type="ECO:0000256" key="8">
    <source>
        <dbReference type="PIRSR" id="PIRSR004682-1"/>
    </source>
</evidence>
<dbReference type="CDD" id="cd07503">
    <property type="entry name" value="HAD_HisB-N"/>
    <property type="match status" value="1"/>
</dbReference>
<accession>A0A1G2C4E7</accession>
<keyword evidence="4 7" id="KW-0378">Hydrolase</keyword>
<comment type="caution">
    <text evidence="11">The sequence shown here is derived from an EMBL/GenBank/DDBJ whole genome shotgun (WGS) entry which is preliminary data.</text>
</comment>
<evidence type="ECO:0000256" key="7">
    <source>
        <dbReference type="PIRNR" id="PIRNR004682"/>
    </source>
</evidence>
<dbReference type="GO" id="GO:0046872">
    <property type="term" value="F:metal ion binding"/>
    <property type="evidence" value="ECO:0007669"/>
    <property type="project" value="UniProtKB-KW"/>
</dbReference>
<evidence type="ECO:0000313" key="11">
    <source>
        <dbReference type="EMBL" id="OGY96264.1"/>
    </source>
</evidence>
<feature type="binding site" evidence="10">
    <location>
        <position position="100"/>
    </location>
    <ligand>
        <name>Zn(2+)</name>
        <dbReference type="ChEBI" id="CHEBI:29105"/>
    </ligand>
</feature>
<keyword evidence="3 10" id="KW-0479">Metal-binding</keyword>
<feature type="site" description="Contributes to substrate recognition" evidence="9">
    <location>
        <position position="101"/>
    </location>
</feature>
<dbReference type="SUPFAM" id="SSF56784">
    <property type="entry name" value="HAD-like"/>
    <property type="match status" value="1"/>
</dbReference>
<evidence type="ECO:0000256" key="4">
    <source>
        <dbReference type="ARBA" id="ARBA00022801"/>
    </source>
</evidence>
<protein>
    <recommendedName>
        <fullName evidence="6 7">D,D-heptose 1,7-bisphosphate phosphatase</fullName>
        <ecNumber evidence="7">3.1.3.-</ecNumber>
    </recommendedName>
</protein>
<dbReference type="NCBIfam" id="TIGR01662">
    <property type="entry name" value="HAD-SF-IIIA"/>
    <property type="match status" value="1"/>
</dbReference>
<evidence type="ECO:0000256" key="9">
    <source>
        <dbReference type="PIRSR" id="PIRSR004682-3"/>
    </source>
</evidence>
<evidence type="ECO:0000256" key="1">
    <source>
        <dbReference type="ARBA" id="ARBA00004496"/>
    </source>
</evidence>
<dbReference type="Proteomes" id="UP000176648">
    <property type="component" value="Unassembled WGS sequence"/>
</dbReference>
<feature type="binding site" evidence="10">
    <location>
        <position position="92"/>
    </location>
    <ligand>
        <name>Zn(2+)</name>
        <dbReference type="ChEBI" id="CHEBI:29105"/>
    </ligand>
</feature>
<dbReference type="Pfam" id="PF13242">
    <property type="entry name" value="Hydrolase_like"/>
    <property type="match status" value="1"/>
</dbReference>
<feature type="binding site" evidence="10">
    <location>
        <position position="9"/>
    </location>
    <ligand>
        <name>Mg(2+)</name>
        <dbReference type="ChEBI" id="CHEBI:18420"/>
    </ligand>
</feature>
<evidence type="ECO:0000256" key="6">
    <source>
        <dbReference type="ARBA" id="ARBA00031828"/>
    </source>
</evidence>
<keyword evidence="10" id="KW-0460">Magnesium</keyword>
<dbReference type="InterPro" id="IPR004446">
    <property type="entry name" value="Heptose_bisP_phosphatase"/>
</dbReference>
<feature type="site" description="Stabilizes the phosphoryl group" evidence="9">
    <location>
        <position position="54"/>
    </location>
</feature>
<feature type="binding site" evidence="10">
    <location>
        <position position="98"/>
    </location>
    <ligand>
        <name>Zn(2+)</name>
        <dbReference type="ChEBI" id="CHEBI:29105"/>
    </ligand>
</feature>
<comment type="subcellular location">
    <subcellularLocation>
        <location evidence="1 7">Cytoplasm</location>
    </subcellularLocation>
</comment>
<comment type="similarity">
    <text evidence="7">Belongs to the gmhB family.</text>
</comment>
<dbReference type="InterPro" id="IPR006543">
    <property type="entry name" value="Histidinol-phos"/>
</dbReference>
<evidence type="ECO:0000313" key="12">
    <source>
        <dbReference type="Proteomes" id="UP000176648"/>
    </source>
</evidence>
<dbReference type="PIRSF" id="PIRSF004682">
    <property type="entry name" value="GmhB"/>
    <property type="match status" value="1"/>
</dbReference>
<evidence type="ECO:0000256" key="3">
    <source>
        <dbReference type="ARBA" id="ARBA00022723"/>
    </source>
</evidence>
<dbReference type="InterPro" id="IPR006549">
    <property type="entry name" value="HAD-SF_hydro_IIIA"/>
</dbReference>
<dbReference type="AlphaFoldDB" id="A0A1G2C4E7"/>
<feature type="active site" description="Nucleophile" evidence="8">
    <location>
        <position position="9"/>
    </location>
</feature>
<dbReference type="PANTHER" id="PTHR42891:SF1">
    <property type="entry name" value="D-GLYCERO-BETA-D-MANNO-HEPTOSE-1,7-BISPHOSPHATE 7-PHOSPHATASE"/>
    <property type="match status" value="1"/>
</dbReference>
<gene>
    <name evidence="11" type="ORF">A2122_00655</name>
</gene>
<dbReference type="STRING" id="1798644.A2122_00655"/>
<feature type="binding site" evidence="10">
    <location>
        <position position="127"/>
    </location>
    <ligand>
        <name>Mg(2+)</name>
        <dbReference type="ChEBI" id="CHEBI:18420"/>
    </ligand>
</feature>
<proteinExistence type="inferred from homology"/>
<dbReference type="EMBL" id="MHKU01000039">
    <property type="protein sequence ID" value="OGY96264.1"/>
    <property type="molecule type" value="Genomic_DNA"/>
</dbReference>
<evidence type="ECO:0000256" key="5">
    <source>
        <dbReference type="ARBA" id="ARBA00023277"/>
    </source>
</evidence>
<sequence length="174" mass="19557">MADKALFLDRDGIICKPLPRGEYLVRWDQFAFQDGIRDLAEFAKRKGYRVIVATNQSQVARGLLSRGNLADIHDKMSQGLPGLLDGVYYCPHADEDDCECRKPKPGLLARAASDLGIDLTQSFFVGDSFKDVNAGTAAGCITIFLHNEYNREEFEKCRPHYVVRNLGEVKKILF</sequence>
<feature type="active site" description="Nucleophile" evidence="8">
    <location>
        <position position="11"/>
    </location>
</feature>
<reference evidence="11 12" key="1">
    <citation type="journal article" date="2016" name="Nat. Commun.">
        <title>Thousands of microbial genomes shed light on interconnected biogeochemical processes in an aquifer system.</title>
        <authorList>
            <person name="Anantharaman K."/>
            <person name="Brown C.T."/>
            <person name="Hug L.A."/>
            <person name="Sharon I."/>
            <person name="Castelle C.J."/>
            <person name="Probst A.J."/>
            <person name="Thomas B.C."/>
            <person name="Singh A."/>
            <person name="Wilkins M.J."/>
            <person name="Karaoz U."/>
            <person name="Brodie E.L."/>
            <person name="Williams K.H."/>
            <person name="Hubbard S.S."/>
            <person name="Banfield J.F."/>
        </authorList>
    </citation>
    <scope>NUCLEOTIDE SEQUENCE [LARGE SCALE GENOMIC DNA]</scope>
</reference>
<dbReference type="GO" id="GO:0016791">
    <property type="term" value="F:phosphatase activity"/>
    <property type="evidence" value="ECO:0007669"/>
    <property type="project" value="InterPro"/>
</dbReference>
<dbReference type="Gene3D" id="3.40.50.1000">
    <property type="entry name" value="HAD superfamily/HAD-like"/>
    <property type="match status" value="1"/>
</dbReference>